<dbReference type="AlphaFoldDB" id="A0A433QSI8"/>
<feature type="transmembrane region" description="Helical" evidence="5">
    <location>
        <begin position="20"/>
        <end position="38"/>
    </location>
</feature>
<dbReference type="PANTHER" id="PTHR23502:SF5">
    <property type="entry name" value="QUINIDINE RESISTANCE PROTEIN 3"/>
    <property type="match status" value="1"/>
</dbReference>
<keyword evidence="4 5" id="KW-0472">Membrane</keyword>
<keyword evidence="2 5" id="KW-0812">Transmembrane</keyword>
<feature type="transmembrane region" description="Helical" evidence="5">
    <location>
        <begin position="267"/>
        <end position="285"/>
    </location>
</feature>
<organism evidence="6 7">
    <name type="scientific">Jimgerdemannia flammicorona</name>
    <dbReference type="NCBI Taxonomy" id="994334"/>
    <lineage>
        <taxon>Eukaryota</taxon>
        <taxon>Fungi</taxon>
        <taxon>Fungi incertae sedis</taxon>
        <taxon>Mucoromycota</taxon>
        <taxon>Mucoromycotina</taxon>
        <taxon>Endogonomycetes</taxon>
        <taxon>Endogonales</taxon>
        <taxon>Endogonaceae</taxon>
        <taxon>Jimgerdemannia</taxon>
    </lineage>
</organism>
<dbReference type="GO" id="GO:0022857">
    <property type="term" value="F:transmembrane transporter activity"/>
    <property type="evidence" value="ECO:0007669"/>
    <property type="project" value="TreeGrafter"/>
</dbReference>
<reference evidence="6 7" key="1">
    <citation type="journal article" date="2018" name="New Phytol.">
        <title>Phylogenomics of Endogonaceae and evolution of mycorrhizas within Mucoromycota.</title>
        <authorList>
            <person name="Chang Y."/>
            <person name="Desiro A."/>
            <person name="Na H."/>
            <person name="Sandor L."/>
            <person name="Lipzen A."/>
            <person name="Clum A."/>
            <person name="Barry K."/>
            <person name="Grigoriev I.V."/>
            <person name="Martin F.M."/>
            <person name="Stajich J.E."/>
            <person name="Smith M.E."/>
            <person name="Bonito G."/>
            <person name="Spatafora J.W."/>
        </authorList>
    </citation>
    <scope>NUCLEOTIDE SEQUENCE [LARGE SCALE GENOMIC DNA]</scope>
    <source>
        <strain evidence="6 7">AD002</strain>
    </source>
</reference>
<protein>
    <submittedName>
        <fullName evidence="6">Major facilitator superfamily domain-containing protein</fullName>
    </submittedName>
</protein>
<dbReference type="InterPro" id="IPR036259">
    <property type="entry name" value="MFS_trans_sf"/>
</dbReference>
<dbReference type="Proteomes" id="UP000274822">
    <property type="component" value="Unassembled WGS sequence"/>
</dbReference>
<evidence type="ECO:0000256" key="4">
    <source>
        <dbReference type="ARBA" id="ARBA00023136"/>
    </source>
</evidence>
<feature type="transmembrane region" description="Helical" evidence="5">
    <location>
        <begin position="58"/>
        <end position="86"/>
    </location>
</feature>
<proteinExistence type="predicted"/>
<dbReference type="GO" id="GO:0005886">
    <property type="term" value="C:plasma membrane"/>
    <property type="evidence" value="ECO:0007669"/>
    <property type="project" value="TreeGrafter"/>
</dbReference>
<feature type="transmembrane region" description="Helical" evidence="5">
    <location>
        <begin position="175"/>
        <end position="201"/>
    </location>
</feature>
<evidence type="ECO:0000256" key="2">
    <source>
        <dbReference type="ARBA" id="ARBA00022692"/>
    </source>
</evidence>
<name>A0A433QSI8_9FUNG</name>
<evidence type="ECO:0000256" key="1">
    <source>
        <dbReference type="ARBA" id="ARBA00004141"/>
    </source>
</evidence>
<sequence>MVSRTYQLFMIAREFQRGPMLGPAIAAYGFAVFLLLLLRLPETWRHNPLGPQPTLNLFAALALFRHMAMTLTVTFVGVTFGCYFLSSTTLSRTFSVQYGLGPAAVGLSYVAPAVGSLVGSRFGGWYSDYVVRKWKEVNKGEAPPEARFASVWVGCAVVPVGFLAYGWLVQKDTHFAWPLVAQFAIGFAMCTVFVSIGAYLVDSIKARPASATGKPLSTIFLHSTNASTSYFYSTGPHLSACQSLLRGLGSGTGALVAAQAETLSEGVLYSIVAGITAVSVGMLVVTARYGEKWRSAASVTV</sequence>
<gene>
    <name evidence="6" type="ORF">BC938DRAFT_474424</name>
</gene>
<feature type="transmembrane region" description="Helical" evidence="5">
    <location>
        <begin position="149"/>
        <end position="168"/>
    </location>
</feature>
<dbReference type="EMBL" id="RBNJ01001805">
    <property type="protein sequence ID" value="RUS32750.1"/>
    <property type="molecule type" value="Genomic_DNA"/>
</dbReference>
<evidence type="ECO:0000256" key="5">
    <source>
        <dbReference type="SAM" id="Phobius"/>
    </source>
</evidence>
<dbReference type="PANTHER" id="PTHR23502">
    <property type="entry name" value="MAJOR FACILITATOR SUPERFAMILY"/>
    <property type="match status" value="1"/>
</dbReference>
<accession>A0A433QSI8</accession>
<evidence type="ECO:0000313" key="6">
    <source>
        <dbReference type="EMBL" id="RUS32750.1"/>
    </source>
</evidence>
<comment type="caution">
    <text evidence="6">The sequence shown here is derived from an EMBL/GenBank/DDBJ whole genome shotgun (WGS) entry which is preliminary data.</text>
</comment>
<keyword evidence="3 5" id="KW-1133">Transmembrane helix</keyword>
<dbReference type="Gene3D" id="1.20.1250.20">
    <property type="entry name" value="MFS general substrate transporter like domains"/>
    <property type="match status" value="1"/>
</dbReference>
<comment type="subcellular location">
    <subcellularLocation>
        <location evidence="1">Membrane</location>
        <topology evidence="1">Multi-pass membrane protein</topology>
    </subcellularLocation>
</comment>
<keyword evidence="7" id="KW-1185">Reference proteome</keyword>
<evidence type="ECO:0000256" key="3">
    <source>
        <dbReference type="ARBA" id="ARBA00022989"/>
    </source>
</evidence>
<evidence type="ECO:0000313" key="7">
    <source>
        <dbReference type="Proteomes" id="UP000274822"/>
    </source>
</evidence>
<dbReference type="SUPFAM" id="SSF103473">
    <property type="entry name" value="MFS general substrate transporter"/>
    <property type="match status" value="1"/>
</dbReference>